<proteinExistence type="predicted"/>
<dbReference type="Proteomes" id="UP000221165">
    <property type="component" value="Unassembled WGS sequence"/>
</dbReference>
<organism evidence="3 4">
    <name type="scientific">Cystoisospora suis</name>
    <dbReference type="NCBI Taxonomy" id="483139"/>
    <lineage>
        <taxon>Eukaryota</taxon>
        <taxon>Sar</taxon>
        <taxon>Alveolata</taxon>
        <taxon>Apicomplexa</taxon>
        <taxon>Conoidasida</taxon>
        <taxon>Coccidia</taxon>
        <taxon>Eucoccidiorida</taxon>
        <taxon>Eimeriorina</taxon>
        <taxon>Sarcocystidae</taxon>
        <taxon>Cystoisospora</taxon>
    </lineage>
</organism>
<dbReference type="OrthoDB" id="419711at2759"/>
<feature type="transmembrane region" description="Helical" evidence="1">
    <location>
        <begin position="135"/>
        <end position="153"/>
    </location>
</feature>
<feature type="signal peptide" evidence="2">
    <location>
        <begin position="1"/>
        <end position="18"/>
    </location>
</feature>
<feature type="transmembrane region" description="Helical" evidence="1">
    <location>
        <begin position="98"/>
        <end position="123"/>
    </location>
</feature>
<dbReference type="VEuPathDB" id="ToxoDB:CSUI_005723"/>
<keyword evidence="4" id="KW-1185">Reference proteome</keyword>
<evidence type="ECO:0000313" key="3">
    <source>
        <dbReference type="EMBL" id="PHJ20448.1"/>
    </source>
</evidence>
<feature type="transmembrane region" description="Helical" evidence="1">
    <location>
        <begin position="160"/>
        <end position="186"/>
    </location>
</feature>
<dbReference type="PANTHER" id="PTHR12242">
    <property type="entry name" value="OS02G0130600 PROTEIN-RELATED"/>
    <property type="match status" value="1"/>
</dbReference>
<dbReference type="AlphaFoldDB" id="A0A2C6KW43"/>
<accession>A0A2C6KW43</accession>
<gene>
    <name evidence="3" type="ORF">CSUI_005723</name>
</gene>
<dbReference type="GeneID" id="94429104"/>
<sequence>MPPWILLVLRVVLAGVQTGITCYSCMEGVATLYFFTTWTNILVSIYFLSLALCSVAACFKRPTQALHREAEELWRRRSSSDGISGGCCGMGGVNDMPFFLRLVEVVSSLTVSAALVTCVTYWAALVPTGEKIRNWTSYFEHSCFVTAALMALASRVPYRLYHLWLGLIFTTCYVAMSLCVAFIPLMNIDGGVGYVYKAMNFEEEPLASWVALGLFSYVLAPLVYTFLWFFFRCNNWGTEPELPT</sequence>
<evidence type="ECO:0000313" key="4">
    <source>
        <dbReference type="Proteomes" id="UP000221165"/>
    </source>
</evidence>
<feature type="transmembrane region" description="Helical" evidence="1">
    <location>
        <begin position="32"/>
        <end position="59"/>
    </location>
</feature>
<evidence type="ECO:0000256" key="2">
    <source>
        <dbReference type="SAM" id="SignalP"/>
    </source>
</evidence>
<dbReference type="GO" id="GO:0016020">
    <property type="term" value="C:membrane"/>
    <property type="evidence" value="ECO:0007669"/>
    <property type="project" value="TreeGrafter"/>
</dbReference>
<keyword evidence="1" id="KW-0812">Transmembrane</keyword>
<keyword evidence="1" id="KW-0472">Membrane</keyword>
<feature type="chain" id="PRO_5013379014" description="Transmembrane protein" evidence="2">
    <location>
        <begin position="19"/>
        <end position="244"/>
    </location>
</feature>
<dbReference type="RefSeq" id="XP_067922136.1">
    <property type="nucleotide sequence ID" value="XM_068065893.1"/>
</dbReference>
<dbReference type="PANTHER" id="PTHR12242:SF1">
    <property type="entry name" value="MYND-TYPE DOMAIN-CONTAINING PROTEIN"/>
    <property type="match status" value="1"/>
</dbReference>
<evidence type="ECO:0008006" key="5">
    <source>
        <dbReference type="Google" id="ProtNLM"/>
    </source>
</evidence>
<comment type="caution">
    <text evidence="3">The sequence shown here is derived from an EMBL/GenBank/DDBJ whole genome shotgun (WGS) entry which is preliminary data.</text>
</comment>
<evidence type="ECO:0000256" key="1">
    <source>
        <dbReference type="SAM" id="Phobius"/>
    </source>
</evidence>
<reference evidence="3 4" key="1">
    <citation type="journal article" date="2017" name="Int. J. Parasitol.">
        <title>The genome of the protozoan parasite Cystoisospora suis and a reverse vaccinology approach to identify vaccine candidates.</title>
        <authorList>
            <person name="Palmieri N."/>
            <person name="Shrestha A."/>
            <person name="Ruttkowski B."/>
            <person name="Beck T."/>
            <person name="Vogl C."/>
            <person name="Tomley F."/>
            <person name="Blake D.P."/>
            <person name="Joachim A."/>
        </authorList>
    </citation>
    <scope>NUCLEOTIDE SEQUENCE [LARGE SCALE GENOMIC DNA]</scope>
    <source>
        <strain evidence="3 4">Wien I</strain>
    </source>
</reference>
<dbReference type="EMBL" id="MIGC01002756">
    <property type="protein sequence ID" value="PHJ20448.1"/>
    <property type="molecule type" value="Genomic_DNA"/>
</dbReference>
<name>A0A2C6KW43_9APIC</name>
<keyword evidence="2" id="KW-0732">Signal</keyword>
<protein>
    <recommendedName>
        <fullName evidence="5">Transmembrane protein</fullName>
    </recommendedName>
</protein>
<keyword evidence="1" id="KW-1133">Transmembrane helix</keyword>
<feature type="transmembrane region" description="Helical" evidence="1">
    <location>
        <begin position="206"/>
        <end position="231"/>
    </location>
</feature>